<evidence type="ECO:0000259" key="2">
    <source>
        <dbReference type="Pfam" id="PF13439"/>
    </source>
</evidence>
<proteinExistence type="predicted"/>
<keyword evidence="3" id="KW-0328">Glycosyltransferase</keyword>
<dbReference type="Pfam" id="PF13439">
    <property type="entry name" value="Glyco_transf_4"/>
    <property type="match status" value="1"/>
</dbReference>
<dbReference type="GO" id="GO:0016757">
    <property type="term" value="F:glycosyltransferase activity"/>
    <property type="evidence" value="ECO:0007669"/>
    <property type="project" value="UniProtKB-KW"/>
</dbReference>
<dbReference type="RefSeq" id="WP_346790094.1">
    <property type="nucleotide sequence ID" value="NZ_JAYFSJ010000015.1"/>
</dbReference>
<dbReference type="EC" id="2.4.-.-" evidence="3"/>
<feature type="domain" description="Glycosyl transferase family 1" evidence="1">
    <location>
        <begin position="211"/>
        <end position="375"/>
    </location>
</feature>
<accession>A0ABV0CR64</accession>
<gene>
    <name evidence="3" type="ORF">VA599_19190</name>
</gene>
<dbReference type="SUPFAM" id="SSF53756">
    <property type="entry name" value="UDP-Glycosyltransferase/glycogen phosphorylase"/>
    <property type="match status" value="1"/>
</dbReference>
<dbReference type="Pfam" id="PF00534">
    <property type="entry name" value="Glycos_transf_1"/>
    <property type="match status" value="1"/>
</dbReference>
<feature type="domain" description="Glycosyltransferase subfamily 4-like N-terminal" evidence="2">
    <location>
        <begin position="31"/>
        <end position="187"/>
    </location>
</feature>
<dbReference type="Gene3D" id="3.40.50.2000">
    <property type="entry name" value="Glycogen Phosphorylase B"/>
    <property type="match status" value="2"/>
</dbReference>
<evidence type="ECO:0000313" key="3">
    <source>
        <dbReference type="EMBL" id="MEN7432878.1"/>
    </source>
</evidence>
<comment type="caution">
    <text evidence="3">The sequence shown here is derived from an EMBL/GenBank/DDBJ whole genome shotgun (WGS) entry which is preliminary data.</text>
</comment>
<evidence type="ECO:0000313" key="4">
    <source>
        <dbReference type="Proteomes" id="UP001405405"/>
    </source>
</evidence>
<dbReference type="PANTHER" id="PTHR45947">
    <property type="entry name" value="SULFOQUINOVOSYL TRANSFERASE SQD2"/>
    <property type="match status" value="1"/>
</dbReference>
<sequence>MAERRVDTPGNAFNHPTKVLHLGKYFHPDAGGIETVTKDIAQGAALAGYEVTVLCFGDVASLRRERIGDVEVLRAPVWKKTASQPISWQYFYAFLRCAREYDIVHVHVPNMLAALAIVLARLPGRVVVHWHSDVINKGWLGRMMYPLERLLLRRADAVIATSQAYADASPLLRRFRDKVRVVPIGIEDPDVLDDDHEPGLILAPAIGKAEQPKASRADEKIVLAVGRLVPYKGFEVLVDAARDLPSGCRVVIVGGGERRAELEARIARYGVSDRVQLAGRLDDASLRELFQRATLFCLPSVSRAEAFGVVLLEAMAHGLPIVASNIAGSGVPWVNSHGETGLNVPVGDARALGAAIVSLLSKPQTLERMRMASRRRFETEFTAIVATRRVLDLYAALAVPQRGGFIA</sequence>
<organism evidence="3 4">
    <name type="scientific">Chromobacterium indicum</name>
    <dbReference type="NCBI Taxonomy" id="3110228"/>
    <lineage>
        <taxon>Bacteria</taxon>
        <taxon>Pseudomonadati</taxon>
        <taxon>Pseudomonadota</taxon>
        <taxon>Betaproteobacteria</taxon>
        <taxon>Neisseriales</taxon>
        <taxon>Chromobacteriaceae</taxon>
        <taxon>Chromobacterium</taxon>
    </lineage>
</organism>
<name>A0ABV0CR64_9NEIS</name>
<keyword evidence="4" id="KW-1185">Reference proteome</keyword>
<dbReference type="PANTHER" id="PTHR45947:SF3">
    <property type="entry name" value="SULFOQUINOVOSYL TRANSFERASE SQD2"/>
    <property type="match status" value="1"/>
</dbReference>
<dbReference type="Proteomes" id="UP001405405">
    <property type="component" value="Unassembled WGS sequence"/>
</dbReference>
<reference evidence="3 4" key="1">
    <citation type="submission" date="2023-12" db="EMBL/GenBank/DDBJ databases">
        <title>Chromobacterium sp. strain TRC.1.1.SA producing antimicrobial pigment.</title>
        <authorList>
            <person name="Verma N."/>
            <person name="Choksket S."/>
            <person name="Pinnaka A.K."/>
            <person name="Korpole S."/>
        </authorList>
    </citation>
    <scope>NUCLEOTIDE SEQUENCE [LARGE SCALE GENOMIC DNA]</scope>
    <source>
        <strain evidence="3 4">TRC1.1.SA</strain>
    </source>
</reference>
<dbReference type="InterPro" id="IPR001296">
    <property type="entry name" value="Glyco_trans_1"/>
</dbReference>
<dbReference type="InterPro" id="IPR050194">
    <property type="entry name" value="Glycosyltransferase_grp1"/>
</dbReference>
<dbReference type="InterPro" id="IPR028098">
    <property type="entry name" value="Glyco_trans_4-like_N"/>
</dbReference>
<dbReference type="EMBL" id="JAYFSJ010000015">
    <property type="protein sequence ID" value="MEN7432878.1"/>
    <property type="molecule type" value="Genomic_DNA"/>
</dbReference>
<evidence type="ECO:0000259" key="1">
    <source>
        <dbReference type="Pfam" id="PF00534"/>
    </source>
</evidence>
<keyword evidence="3" id="KW-0808">Transferase</keyword>
<protein>
    <submittedName>
        <fullName evidence="3">Glycosyltransferase</fullName>
        <ecNumber evidence="3">2.4.-.-</ecNumber>
    </submittedName>
</protein>